<feature type="non-terminal residue" evidence="2">
    <location>
        <position position="1"/>
    </location>
</feature>
<organism evidence="2 3">
    <name type="scientific">Saprolegnia diclina (strain VS20)</name>
    <dbReference type="NCBI Taxonomy" id="1156394"/>
    <lineage>
        <taxon>Eukaryota</taxon>
        <taxon>Sar</taxon>
        <taxon>Stramenopiles</taxon>
        <taxon>Oomycota</taxon>
        <taxon>Saprolegniomycetes</taxon>
        <taxon>Saprolegniales</taxon>
        <taxon>Saprolegniaceae</taxon>
        <taxon>Saprolegnia</taxon>
    </lineage>
</organism>
<evidence type="ECO:0000256" key="1">
    <source>
        <dbReference type="SAM" id="MobiDB-lite"/>
    </source>
</evidence>
<dbReference type="RefSeq" id="XP_008619419.1">
    <property type="nucleotide sequence ID" value="XM_008621197.1"/>
</dbReference>
<name>T0R4W3_SAPDV</name>
<evidence type="ECO:0000313" key="2">
    <source>
        <dbReference type="EMBL" id="EQC27133.1"/>
    </source>
</evidence>
<dbReference type="AlphaFoldDB" id="T0R4W3"/>
<feature type="non-terminal residue" evidence="2">
    <location>
        <position position="103"/>
    </location>
</feature>
<dbReference type="Proteomes" id="UP000030762">
    <property type="component" value="Unassembled WGS sequence"/>
</dbReference>
<gene>
    <name evidence="2" type="ORF">SDRG_15034</name>
</gene>
<dbReference type="GeneID" id="19955761"/>
<dbReference type="InParanoid" id="T0R4W3"/>
<keyword evidence="3" id="KW-1185">Reference proteome</keyword>
<protein>
    <submittedName>
        <fullName evidence="2">Uncharacterized protein</fullName>
    </submittedName>
</protein>
<dbReference type="EMBL" id="JH767214">
    <property type="protein sequence ID" value="EQC27133.1"/>
    <property type="molecule type" value="Genomic_DNA"/>
</dbReference>
<proteinExistence type="predicted"/>
<accession>T0R4W3</accession>
<feature type="region of interest" description="Disordered" evidence="1">
    <location>
        <begin position="34"/>
        <end position="61"/>
    </location>
</feature>
<dbReference type="VEuPathDB" id="FungiDB:SDRG_15034"/>
<evidence type="ECO:0000313" key="3">
    <source>
        <dbReference type="Proteomes" id="UP000030762"/>
    </source>
</evidence>
<sequence>GMWAAQVVGGRRATKAAFQSPHLQHVVALRHAMAAKQRPPLSTNQIPDAPRRLRLPPTTMTSLPATTTLARLRRLVGMVARRSVARYLCDGVHSYLRRRLAAR</sequence>
<reference evidence="2 3" key="1">
    <citation type="submission" date="2012-04" db="EMBL/GenBank/DDBJ databases">
        <title>The Genome Sequence of Saprolegnia declina VS20.</title>
        <authorList>
            <consortium name="The Broad Institute Genome Sequencing Platform"/>
            <person name="Russ C."/>
            <person name="Nusbaum C."/>
            <person name="Tyler B."/>
            <person name="van West P."/>
            <person name="Dieguez-Uribeondo J."/>
            <person name="de Bruijn I."/>
            <person name="Tripathy S."/>
            <person name="Jiang R."/>
            <person name="Young S.K."/>
            <person name="Zeng Q."/>
            <person name="Gargeya S."/>
            <person name="Fitzgerald M."/>
            <person name="Haas B."/>
            <person name="Abouelleil A."/>
            <person name="Alvarado L."/>
            <person name="Arachchi H.M."/>
            <person name="Berlin A."/>
            <person name="Chapman S.B."/>
            <person name="Goldberg J."/>
            <person name="Griggs A."/>
            <person name="Gujja S."/>
            <person name="Hansen M."/>
            <person name="Howarth C."/>
            <person name="Imamovic A."/>
            <person name="Larimer J."/>
            <person name="McCowen C."/>
            <person name="Montmayeur A."/>
            <person name="Murphy C."/>
            <person name="Neiman D."/>
            <person name="Pearson M."/>
            <person name="Priest M."/>
            <person name="Roberts A."/>
            <person name="Saif S."/>
            <person name="Shea T."/>
            <person name="Sisk P."/>
            <person name="Sykes S."/>
            <person name="Wortman J."/>
            <person name="Nusbaum C."/>
            <person name="Birren B."/>
        </authorList>
    </citation>
    <scope>NUCLEOTIDE SEQUENCE [LARGE SCALE GENOMIC DNA]</scope>
    <source>
        <strain evidence="2 3">VS20</strain>
    </source>
</reference>